<evidence type="ECO:0000313" key="2">
    <source>
        <dbReference type="EMBL" id="BCU03130.1"/>
    </source>
</evidence>
<name>A0A811BPA3_9VIRU</name>
<dbReference type="EMBL" id="LC625835">
    <property type="protein sequence ID" value="BCU03130.1"/>
    <property type="molecule type" value="Genomic_DNA"/>
</dbReference>
<reference evidence="2" key="1">
    <citation type="submission" date="2021-04" db="EMBL/GenBank/DDBJ databases">
        <title>Draft Genome Sequence of Pandoravirus japonicus, Isolated from the Sabaishi River of Niigata, Japan.</title>
        <authorList>
            <person name="Hosokawa N."/>
            <person name="Takahashi H."/>
            <person name="Aoki K."/>
            <person name="Takemura M."/>
        </authorList>
    </citation>
    <scope>NUCLEOTIDE SEQUENCE</scope>
</reference>
<evidence type="ECO:0000256" key="1">
    <source>
        <dbReference type="SAM" id="MobiDB-lite"/>
    </source>
</evidence>
<feature type="region of interest" description="Disordered" evidence="1">
    <location>
        <begin position="1"/>
        <end position="58"/>
    </location>
</feature>
<dbReference type="Proteomes" id="UP001253637">
    <property type="component" value="Segment"/>
</dbReference>
<sequence length="500" mass="52796">MKRIRPAAALPDADNGDMVVDHKEEDSEGAGHKRQRADQDAHFGRDGDGGGTYGGGIDDAPDAYARDIQVLNEQIQRLHAGTADAEDMREIVRLAAGHIESGTQAARWGGGFYQRLLGAYDGLWESLSWGDGAAAAAVAEAARDGRTSGWPPTFADVQSAYAELEPATAALHVARIEQQNAANLRHAGQSLGSALAQAVRRRAAVASLDPSAFSLVADARALAPSLACAPAGPYYLLRFYVNTEAWVMLVNLAPQPGQGTLVLAVSIPDDARRIRYRARVAAPAYSLATALRPLMGQMGLFLAALARSAPWEEPVPLDAPSSSILEPLPAGAAQIDALMVPVPSLLALPSAVQYALTLIGPEHANDVDDGALYGTEVDECHLALAIRLFVGQIDARAMATVARRRARTSLTERAAAAYTGPLDPRLAPHQALDRAAAYAWQRTCAAPALPDGHLADSERLVEAAALWGIDVDPSVAVRRPELLCGQLASEGAARLRDPLA</sequence>
<accession>A0A811BPA3</accession>
<proteinExistence type="predicted"/>
<protein>
    <submittedName>
        <fullName evidence="2">Uncharacterized protein</fullName>
    </submittedName>
</protein>
<evidence type="ECO:0000313" key="3">
    <source>
        <dbReference type="Proteomes" id="UP001253637"/>
    </source>
</evidence>
<organism evidence="2 3">
    <name type="scientific">Pandoravirus japonicus</name>
    <dbReference type="NCBI Taxonomy" id="2823154"/>
    <lineage>
        <taxon>Viruses</taxon>
        <taxon>Pandoravirus</taxon>
    </lineage>
</organism>
<feature type="compositionally biased region" description="Basic and acidic residues" evidence="1">
    <location>
        <begin position="19"/>
        <end position="48"/>
    </location>
</feature>